<feature type="non-terminal residue" evidence="1">
    <location>
        <position position="1"/>
    </location>
</feature>
<dbReference type="Proteomes" id="UP000789508">
    <property type="component" value="Unassembled WGS sequence"/>
</dbReference>
<proteinExistence type="predicted"/>
<dbReference type="AlphaFoldDB" id="A0A9N9P0A1"/>
<protein>
    <submittedName>
        <fullName evidence="1">3938_t:CDS:1</fullName>
    </submittedName>
</protein>
<organism evidence="1 2">
    <name type="scientific">Ambispora leptoticha</name>
    <dbReference type="NCBI Taxonomy" id="144679"/>
    <lineage>
        <taxon>Eukaryota</taxon>
        <taxon>Fungi</taxon>
        <taxon>Fungi incertae sedis</taxon>
        <taxon>Mucoromycota</taxon>
        <taxon>Glomeromycotina</taxon>
        <taxon>Glomeromycetes</taxon>
        <taxon>Archaeosporales</taxon>
        <taxon>Ambisporaceae</taxon>
        <taxon>Ambispora</taxon>
    </lineage>
</organism>
<gene>
    <name evidence="1" type="ORF">ALEPTO_LOCUS14633</name>
</gene>
<dbReference type="EMBL" id="CAJVPS010058383">
    <property type="protein sequence ID" value="CAG8780079.1"/>
    <property type="molecule type" value="Genomic_DNA"/>
</dbReference>
<name>A0A9N9P0A1_9GLOM</name>
<evidence type="ECO:0000313" key="1">
    <source>
        <dbReference type="EMBL" id="CAG8780079.1"/>
    </source>
</evidence>
<reference evidence="1" key="1">
    <citation type="submission" date="2021-06" db="EMBL/GenBank/DDBJ databases">
        <authorList>
            <person name="Kallberg Y."/>
            <person name="Tangrot J."/>
            <person name="Rosling A."/>
        </authorList>
    </citation>
    <scope>NUCLEOTIDE SEQUENCE</scope>
    <source>
        <strain evidence="1">FL130A</strain>
    </source>
</reference>
<accession>A0A9N9P0A1</accession>
<evidence type="ECO:0000313" key="2">
    <source>
        <dbReference type="Proteomes" id="UP000789508"/>
    </source>
</evidence>
<comment type="caution">
    <text evidence="1">The sequence shown here is derived from an EMBL/GenBank/DDBJ whole genome shotgun (WGS) entry which is preliminary data.</text>
</comment>
<keyword evidence="2" id="KW-1185">Reference proteome</keyword>
<sequence>SALKIQEFPVVYVHNYRYSEFLVSNKSSEAMWVEEEAVP</sequence>